<dbReference type="InterPro" id="IPR001810">
    <property type="entry name" value="F-box_dom"/>
</dbReference>
<organism evidence="2 3">
    <name type="scientific">Erythranthe guttata</name>
    <name type="common">Yellow monkey flower</name>
    <name type="synonym">Mimulus guttatus</name>
    <dbReference type="NCBI Taxonomy" id="4155"/>
    <lineage>
        <taxon>Eukaryota</taxon>
        <taxon>Viridiplantae</taxon>
        <taxon>Streptophyta</taxon>
        <taxon>Embryophyta</taxon>
        <taxon>Tracheophyta</taxon>
        <taxon>Spermatophyta</taxon>
        <taxon>Magnoliopsida</taxon>
        <taxon>eudicotyledons</taxon>
        <taxon>Gunneridae</taxon>
        <taxon>Pentapetalae</taxon>
        <taxon>asterids</taxon>
        <taxon>lamiids</taxon>
        <taxon>Lamiales</taxon>
        <taxon>Phrymaceae</taxon>
        <taxon>Erythranthe</taxon>
    </lineage>
</organism>
<dbReference type="AlphaFoldDB" id="A0A022QFF9"/>
<evidence type="ECO:0000313" key="3">
    <source>
        <dbReference type="Proteomes" id="UP000030748"/>
    </source>
</evidence>
<accession>A0A022QFF9</accession>
<dbReference type="STRING" id="4155.A0A022QFF9"/>
<sequence>MSRNLYEPRSLLSLPDDIFSVITNLLSPKDICRLGLSCPPLNSVLSSDKVWIVQCDKLGLIPFTALVEWRNGVCSYKSLCKFLVNIRPLIGIWVHQNPELGNVVYVMPGFLSVVGCRIIPQVADGPILWTPVFEILCDHVGSTSFFLHGRERGDDCIYPGLLKSVERKCNVLSLEASCEMTEMPFSRLESDDRARLLDVVTREIGNILPEASNVVFFPRSSSDFEVLHERRLSLLRMYDKRGGLSLRGVNMELDRYLAWPRMDKSQSSLYKLTIEKSTREYGGLWGGTFGWPPSAEKPGGALFLILISYEESKQLMIGTKILEGNSYVCYPNGSAMFIVNADQSSEGIFPFHEGSDPIEVKESFSGEGIANGYGMRLPNWESGSLFVLENGLLVFLWEESREVLTLKRLDLGELLTRGERVNSLSPVSNFAYLTKTYTNVYSGF</sequence>
<proteinExistence type="predicted"/>
<dbReference type="OrthoDB" id="889680at2759"/>
<feature type="domain" description="F-box" evidence="1">
    <location>
        <begin position="8"/>
        <end position="54"/>
    </location>
</feature>
<dbReference type="InterPro" id="IPR036047">
    <property type="entry name" value="F-box-like_dom_sf"/>
</dbReference>
<evidence type="ECO:0000313" key="2">
    <source>
        <dbReference type="EMBL" id="EYU25260.1"/>
    </source>
</evidence>
<dbReference type="Proteomes" id="UP000030748">
    <property type="component" value="Unassembled WGS sequence"/>
</dbReference>
<dbReference type="SUPFAM" id="SSF81383">
    <property type="entry name" value="F-box domain"/>
    <property type="match status" value="1"/>
</dbReference>
<evidence type="ECO:0000259" key="1">
    <source>
        <dbReference type="PROSITE" id="PS50181"/>
    </source>
</evidence>
<name>A0A022QFF9_ERYGU</name>
<protein>
    <recommendedName>
        <fullName evidence="1">F-box domain-containing protein</fullName>
    </recommendedName>
</protein>
<dbReference type="EMBL" id="KI632080">
    <property type="protein sequence ID" value="EYU25260.1"/>
    <property type="molecule type" value="Genomic_DNA"/>
</dbReference>
<dbReference type="eggNOG" id="ENOG502QTKH">
    <property type="taxonomic scope" value="Eukaryota"/>
</dbReference>
<dbReference type="PANTHER" id="PTHR31370">
    <property type="entry name" value="F-BOX PROTEIN FAMILY-LIKE"/>
    <property type="match status" value="1"/>
</dbReference>
<reference evidence="2 3" key="1">
    <citation type="journal article" date="2013" name="Proc. Natl. Acad. Sci. U.S.A.">
        <title>Fine-scale variation in meiotic recombination in Mimulus inferred from population shotgun sequencing.</title>
        <authorList>
            <person name="Hellsten U."/>
            <person name="Wright K.M."/>
            <person name="Jenkins J."/>
            <person name="Shu S."/>
            <person name="Yuan Y."/>
            <person name="Wessler S.R."/>
            <person name="Schmutz J."/>
            <person name="Willis J.H."/>
            <person name="Rokhsar D.S."/>
        </authorList>
    </citation>
    <scope>NUCLEOTIDE SEQUENCE [LARGE SCALE GENOMIC DNA]</scope>
    <source>
        <strain evidence="3">cv. DUN x IM62</strain>
    </source>
</reference>
<gene>
    <name evidence="2" type="ORF">MIMGU_mgv1a025829mg</name>
</gene>
<dbReference type="KEGG" id="egt:105971592"/>
<dbReference type="InterPro" id="IPR040275">
    <property type="entry name" value="At5g39450-like"/>
</dbReference>
<dbReference type="PhylomeDB" id="A0A022QFF9"/>
<dbReference type="PANTHER" id="PTHR31370:SF2">
    <property type="entry name" value="OS08G0105100 PROTEIN"/>
    <property type="match status" value="1"/>
</dbReference>
<dbReference type="Pfam" id="PF00646">
    <property type="entry name" value="F-box"/>
    <property type="match status" value="1"/>
</dbReference>
<keyword evidence="3" id="KW-1185">Reference proteome</keyword>
<dbReference type="PROSITE" id="PS50181">
    <property type="entry name" value="FBOX"/>
    <property type="match status" value="1"/>
</dbReference>